<dbReference type="RefSeq" id="XP_040751350.1">
    <property type="nucleotide sequence ID" value="XM_040894716.1"/>
</dbReference>
<evidence type="ECO:0000256" key="3">
    <source>
        <dbReference type="ARBA" id="ARBA00009493"/>
    </source>
</evidence>
<evidence type="ECO:0000256" key="11">
    <source>
        <dbReference type="RuleBase" id="RU003805"/>
    </source>
</evidence>
<dbReference type="GO" id="GO:0034245">
    <property type="term" value="C:mitochondrial DNA-directed RNA polymerase complex"/>
    <property type="evidence" value="ECO:0007669"/>
    <property type="project" value="TreeGrafter"/>
</dbReference>
<reference evidence="14 15" key="1">
    <citation type="journal article" date="2018" name="Proc. Natl. Acad. Sci. U.S.A.">
        <title>Linking secondary metabolites to gene clusters through genome sequencing of six diverse Aspergillus species.</title>
        <authorList>
            <person name="Kaerboelling I."/>
            <person name="Vesth T.C."/>
            <person name="Frisvad J.C."/>
            <person name="Nybo J.L."/>
            <person name="Theobald S."/>
            <person name="Kuo A."/>
            <person name="Bowyer P."/>
            <person name="Matsuda Y."/>
            <person name="Mondo S."/>
            <person name="Lyhne E.K."/>
            <person name="Kogle M.E."/>
            <person name="Clum A."/>
            <person name="Lipzen A."/>
            <person name="Salamov A."/>
            <person name="Ngan C.Y."/>
            <person name="Daum C."/>
            <person name="Chiniquy J."/>
            <person name="Barry K."/>
            <person name="LaButti K."/>
            <person name="Haridas S."/>
            <person name="Simmons B.A."/>
            <person name="Magnuson J.K."/>
            <person name="Mortensen U.H."/>
            <person name="Larsen T.O."/>
            <person name="Grigoriev I.V."/>
            <person name="Baker S.E."/>
            <person name="Andersen M.R."/>
        </authorList>
    </citation>
    <scope>NUCLEOTIDE SEQUENCE [LARGE SCALE GENOMIC DNA]</scope>
    <source>
        <strain evidence="14 15">IBT 24754</strain>
    </source>
</reference>
<comment type="caution">
    <text evidence="14">The sequence shown here is derived from an EMBL/GenBank/DDBJ whole genome shotgun (WGS) entry which is preliminary data.</text>
</comment>
<comment type="function">
    <text evidence="1 11">DNA-dependent RNA polymerase catalyzes the transcription of DNA into RNA using the four ribonucleoside triphosphates as substrates.</text>
</comment>
<dbReference type="InterPro" id="IPR029262">
    <property type="entry name" value="RPOL_N"/>
</dbReference>
<dbReference type="FunFam" id="1.10.150.20:FF:000041">
    <property type="entry name" value="DNA-directed RNA polymerase"/>
    <property type="match status" value="1"/>
</dbReference>
<dbReference type="Gene3D" id="1.10.1320.10">
    <property type="entry name" value="DNA-directed RNA polymerase, N-terminal domain"/>
    <property type="match status" value="1"/>
</dbReference>
<evidence type="ECO:0000256" key="2">
    <source>
        <dbReference type="ARBA" id="ARBA00004173"/>
    </source>
</evidence>
<evidence type="ECO:0000256" key="5">
    <source>
        <dbReference type="ARBA" id="ARBA00022679"/>
    </source>
</evidence>
<dbReference type="InterPro" id="IPR046950">
    <property type="entry name" value="DNA-dir_Rpol_C_phage-type"/>
</dbReference>
<dbReference type="GeneID" id="63811598"/>
<dbReference type="FunFam" id="1.10.287.280:FF:000001">
    <property type="entry name" value="DNA-directed RNA polymerase"/>
    <property type="match status" value="1"/>
</dbReference>
<evidence type="ECO:0000313" key="14">
    <source>
        <dbReference type="EMBL" id="PTU19958.1"/>
    </source>
</evidence>
<feature type="compositionally biased region" description="Polar residues" evidence="12">
    <location>
        <begin position="41"/>
        <end position="52"/>
    </location>
</feature>
<keyword evidence="6 11" id="KW-0548">Nucleotidyltransferase</keyword>
<dbReference type="InterPro" id="IPR002092">
    <property type="entry name" value="DNA-dir_Rpol_phage-type"/>
</dbReference>
<dbReference type="Pfam" id="PF00940">
    <property type="entry name" value="RNA_pol"/>
    <property type="match status" value="1"/>
</dbReference>
<evidence type="ECO:0000256" key="8">
    <source>
        <dbReference type="ARBA" id="ARBA00023128"/>
    </source>
</evidence>
<keyword evidence="9 11" id="KW-0804">Transcription</keyword>
<organism evidence="14 15">
    <name type="scientific">Aspergillus ochraceoroseus IBT 24754</name>
    <dbReference type="NCBI Taxonomy" id="1392256"/>
    <lineage>
        <taxon>Eukaryota</taxon>
        <taxon>Fungi</taxon>
        <taxon>Dikarya</taxon>
        <taxon>Ascomycota</taxon>
        <taxon>Pezizomycotina</taxon>
        <taxon>Eurotiomycetes</taxon>
        <taxon>Eurotiomycetidae</taxon>
        <taxon>Eurotiales</taxon>
        <taxon>Aspergillaceae</taxon>
        <taxon>Aspergillus</taxon>
        <taxon>Aspergillus subgen. Nidulantes</taxon>
    </lineage>
</organism>
<protein>
    <recommendedName>
        <fullName evidence="11">DNA-directed RNA polymerase</fullName>
        <ecNumber evidence="11">2.7.7.6</ecNumber>
    </recommendedName>
</protein>
<dbReference type="PANTHER" id="PTHR10102:SF0">
    <property type="entry name" value="DNA-DIRECTED RNA POLYMERASE, MITOCHONDRIAL"/>
    <property type="match status" value="1"/>
</dbReference>
<keyword evidence="4 11" id="KW-0240">DNA-directed RNA polymerase</keyword>
<dbReference type="InterPro" id="IPR043502">
    <property type="entry name" value="DNA/RNA_pol_sf"/>
</dbReference>
<evidence type="ECO:0000256" key="6">
    <source>
        <dbReference type="ARBA" id="ARBA00022695"/>
    </source>
</evidence>
<gene>
    <name evidence="14" type="ORF">P175DRAFT_0460168</name>
</gene>
<dbReference type="GO" id="GO:0001018">
    <property type="term" value="F:mitochondrial promoter sequence-specific DNA binding"/>
    <property type="evidence" value="ECO:0007669"/>
    <property type="project" value="TreeGrafter"/>
</dbReference>
<feature type="region of interest" description="Disordered" evidence="12">
    <location>
        <begin position="77"/>
        <end position="97"/>
    </location>
</feature>
<dbReference type="EC" id="2.7.7.6" evidence="11"/>
<dbReference type="Proteomes" id="UP000244073">
    <property type="component" value="Unassembled WGS sequence"/>
</dbReference>
<evidence type="ECO:0000256" key="10">
    <source>
        <dbReference type="ARBA" id="ARBA00048552"/>
    </source>
</evidence>
<proteinExistence type="inferred from homology"/>
<comment type="similarity">
    <text evidence="3 11">Belongs to the phage and mitochondrial RNA polymerase family.</text>
</comment>
<accession>A0A2T5LUJ6</accession>
<dbReference type="OrthoDB" id="276422at2759"/>
<keyword evidence="5 11" id="KW-0808">Transferase</keyword>
<dbReference type="InterPro" id="IPR037159">
    <property type="entry name" value="RNA_POL_N_sf"/>
</dbReference>
<evidence type="ECO:0000256" key="9">
    <source>
        <dbReference type="ARBA" id="ARBA00023163"/>
    </source>
</evidence>
<dbReference type="PROSITE" id="PS00489">
    <property type="entry name" value="RNA_POL_PHAGE_2"/>
    <property type="match status" value="1"/>
</dbReference>
<dbReference type="Pfam" id="PF14700">
    <property type="entry name" value="RPOL_N"/>
    <property type="match status" value="1"/>
</dbReference>
<sequence length="1370" mass="152759">MLSQFARQRTPASHLRLLRGRSLLQSSTKVRLYSSSSRLQSIHSTSLNSSPQAHPRRPSFQSSRSLATAADQTAIPFESDPYPSEFSQNQQWSSLFPPPPRDFDPSSLIIVNDVLQTKPKVLRKMRGIGGDEEEMMANLDISLKVSRFDRAASLINRLREYHPVGSPGYLVLHNRYLEAMVSHIILTREHDLVLQMQRWFEVDMPYGGVEPDATTFAIMIRMALRMFHGSKRDRSVRRYWAFAKNAGVEEEVLAVPILSELELGELSEICSSDLQRVAIDSMAARTTKFDDLDLTAHEATAEVRPVEQKGLGLSSLKESLSMFSTPPTATDGECVEDQELYEQRRQEKLEAEVMQSALNRWRQEAEGVKNLGLNASGTGKRLGPMISQWHTELVANIKEELKLVDEAEANPIRTVEQKERCEYGVYLRSLDADKLAALTILTVMGCLSRGGMEKGIKVSTLVSAIGSDLYDELMAEKTLSKQAGASARRMQVLKEMLAGRKQNDGRAKWQSIVQDLEKDEPEAVWSAGVKAKVGAVLMSLLFDAGKAPVYVEDAATKKGKMAMQPAFQHSYQIAWGRRSGYIHIHPEIVKIATKEPMGDLLGRHLPMICKPRPWKGFKDGAYFLHKSNIVRSTPGESLQPTYIKAALENNGLEQVREGLDILGSTGWTINHDVFNVMLEAWNTGDPIADIAPLEPDLPHPTKPSPEEGYEAEKKWDNLMRDIENRRSGFHSQRCFQNFQMEVARAYLNETFYLPHNMDFRGRAYPLPPYLNQMGADNARGLLLFSKAKPLGDSGLKWLKIQIANLSGYDKASLSEREQFTMDHLDDVLDSANNGLHGRRWWLKAEDPWQCLAACCELRNALQHAVPTEYASRLPIHQDGSCNGLQHYAALGGDSIGAQQVNLEPSDRPSDVYSGVAEFVKTTVATQAAQGHPIAKMLNGKITRKVVKQTVMTNVYGVTFMGAMKQVRKQLVDLYPDLSREDTKQGALYIARKIFQALGTMFNGAHDIQYWLGDCASRITQSLPPEHIEAIAKEAMTTPTASGKAQTKANDPTKAFRSTVIWTTPLGLPVVQPYRVRVSRRITTSLQALSIVEPNADDVVSKRKQLQAFPPNFIHSLDATHMIMSATACHRAGLSFSAVHDSFWTHACDVDSMNQILREAFVRMHSDHVIKRLAAEFEVRYGRNLFYAKVPAESRMGKVIKAFRKGQKNASKTQELLEEYKRQNLLKADDPELQAQGRAMVTAGSVFEQAGGTDHDLAIASSLGETVVGHVPEDLAAAERKISGMEADPSDPALETLLGGFNDVLGTKAEASEGAVSVGPDGEQAEGAAPTKKKKEARSYVWLWLPLRFREVPKKGEWDLTRIRNSQYFFS</sequence>
<evidence type="ECO:0000256" key="1">
    <source>
        <dbReference type="ARBA" id="ARBA00004026"/>
    </source>
</evidence>
<evidence type="ECO:0000259" key="13">
    <source>
        <dbReference type="SMART" id="SM01311"/>
    </source>
</evidence>
<evidence type="ECO:0000256" key="12">
    <source>
        <dbReference type="SAM" id="MobiDB-lite"/>
    </source>
</evidence>
<comment type="catalytic activity">
    <reaction evidence="10 11">
        <text>RNA(n) + a ribonucleoside 5'-triphosphate = RNA(n+1) + diphosphate</text>
        <dbReference type="Rhea" id="RHEA:21248"/>
        <dbReference type="Rhea" id="RHEA-COMP:14527"/>
        <dbReference type="Rhea" id="RHEA-COMP:17342"/>
        <dbReference type="ChEBI" id="CHEBI:33019"/>
        <dbReference type="ChEBI" id="CHEBI:61557"/>
        <dbReference type="ChEBI" id="CHEBI:140395"/>
        <dbReference type="EC" id="2.7.7.6"/>
    </reaction>
</comment>
<dbReference type="PANTHER" id="PTHR10102">
    <property type="entry name" value="DNA-DIRECTED RNA POLYMERASE, MITOCHONDRIAL"/>
    <property type="match status" value="1"/>
</dbReference>
<evidence type="ECO:0000256" key="4">
    <source>
        <dbReference type="ARBA" id="ARBA00022478"/>
    </source>
</evidence>
<comment type="subcellular location">
    <subcellularLocation>
        <location evidence="2">Mitochondrion</location>
    </subcellularLocation>
</comment>
<dbReference type="Gene3D" id="1.10.287.280">
    <property type="match status" value="1"/>
</dbReference>
<feature type="domain" description="DNA-directed RNA polymerase N-terminal" evidence="13">
    <location>
        <begin position="344"/>
        <end position="664"/>
    </location>
</feature>
<dbReference type="GO" id="GO:0003899">
    <property type="term" value="F:DNA-directed RNA polymerase activity"/>
    <property type="evidence" value="ECO:0007669"/>
    <property type="project" value="UniProtKB-EC"/>
</dbReference>
<dbReference type="Gene3D" id="1.10.150.20">
    <property type="entry name" value="5' to 3' exonuclease, C-terminal subdomain"/>
    <property type="match status" value="1"/>
</dbReference>
<dbReference type="VEuPathDB" id="FungiDB:P175DRAFT_0460168"/>
<keyword evidence="7" id="KW-0809">Transit peptide</keyword>
<dbReference type="SMART" id="SM01311">
    <property type="entry name" value="RPOL_N"/>
    <property type="match status" value="1"/>
</dbReference>
<name>A0A2T5LUJ6_9EURO</name>
<evidence type="ECO:0000256" key="7">
    <source>
        <dbReference type="ARBA" id="ARBA00022946"/>
    </source>
</evidence>
<evidence type="ECO:0000313" key="15">
    <source>
        <dbReference type="Proteomes" id="UP000244073"/>
    </source>
</evidence>
<feature type="region of interest" description="Disordered" evidence="12">
    <location>
        <begin position="41"/>
        <end position="65"/>
    </location>
</feature>
<dbReference type="EMBL" id="MSFN02000005">
    <property type="protein sequence ID" value="PTU19958.1"/>
    <property type="molecule type" value="Genomic_DNA"/>
</dbReference>
<dbReference type="SUPFAM" id="SSF56672">
    <property type="entry name" value="DNA/RNA polymerases"/>
    <property type="match status" value="1"/>
</dbReference>
<keyword evidence="8" id="KW-0496">Mitochondrion</keyword>
<dbReference type="GO" id="GO:0006390">
    <property type="term" value="P:mitochondrial transcription"/>
    <property type="evidence" value="ECO:0007669"/>
    <property type="project" value="TreeGrafter"/>
</dbReference>
<dbReference type="PROSITE" id="PS00900">
    <property type="entry name" value="RNA_POL_PHAGE_1"/>
    <property type="match status" value="1"/>
</dbReference>